<dbReference type="AlphaFoldDB" id="A9U6R7"/>
<organism>
    <name type="scientific">Physcomitrium patens</name>
    <name type="common">Spreading-leaved earth moss</name>
    <name type="synonym">Physcomitrella patens</name>
    <dbReference type="NCBI Taxonomy" id="3218"/>
    <lineage>
        <taxon>Eukaryota</taxon>
        <taxon>Viridiplantae</taxon>
        <taxon>Streptophyta</taxon>
        <taxon>Embryophyta</taxon>
        <taxon>Bryophyta</taxon>
        <taxon>Bryophytina</taxon>
        <taxon>Bryopsida</taxon>
        <taxon>Funariidae</taxon>
        <taxon>Funariales</taxon>
        <taxon>Funariaceae</taxon>
        <taxon>Physcomitrium</taxon>
    </lineage>
</organism>
<feature type="non-terminal residue" evidence="3">
    <location>
        <position position="712"/>
    </location>
</feature>
<dbReference type="Pfam" id="PF03323">
    <property type="entry name" value="GerA"/>
    <property type="match status" value="2"/>
</dbReference>
<name>A9U6R7_PHYPA</name>
<dbReference type="EMBL" id="DS546166">
    <property type="protein sequence ID" value="EDQ48636.1"/>
    <property type="molecule type" value="Genomic_DNA"/>
</dbReference>
<accession>A9U6R7</accession>
<evidence type="ECO:0000259" key="2">
    <source>
        <dbReference type="Pfam" id="PF25198"/>
    </source>
</evidence>
<keyword evidence="1" id="KW-0472">Membrane</keyword>
<dbReference type="InterPro" id="IPR057336">
    <property type="entry name" value="GerAC_N"/>
</dbReference>
<dbReference type="PANTHER" id="PTHR35789">
    <property type="entry name" value="SPORE GERMINATION PROTEIN B3"/>
    <property type="match status" value="1"/>
</dbReference>
<proteinExistence type="predicted"/>
<dbReference type="InterPro" id="IPR004995">
    <property type="entry name" value="Spore_Ger"/>
</dbReference>
<dbReference type="GO" id="GO:0016020">
    <property type="term" value="C:membrane"/>
    <property type="evidence" value="ECO:0007669"/>
    <property type="project" value="InterPro"/>
</dbReference>
<evidence type="ECO:0000256" key="1">
    <source>
        <dbReference type="ARBA" id="ARBA00023136"/>
    </source>
</evidence>
<gene>
    <name evidence="3" type="ORF">PHYPADRAFT_103469</name>
</gene>
<feature type="domain" description="Spore germination protein N-terminal" evidence="2">
    <location>
        <begin position="477"/>
        <end position="651"/>
    </location>
</feature>
<evidence type="ECO:0000313" key="3">
    <source>
        <dbReference type="EMBL" id="EDQ48636.1"/>
    </source>
</evidence>
<dbReference type="InterPro" id="IPR008844">
    <property type="entry name" value="Spore_GerAC-like"/>
</dbReference>
<sequence length="712" mass="79532">MSKKVQLKKGFEETHRIKRSAFLPQYPIFRRMFNDRCIEFAVPGYLYRHLRSVFPACQKGGKRRHRVVCVCPDLELYSPAEADQGECMVDPDHAGADCQYRVRHYLAGEAAERVRQKRSLCPFRRFPGSGVCDFVDGLGLLQQDDLPAVQSAGVFPLFIQRLKKFLYTYPRPEREQEHQDSPKGKPLSKELSDSLELLQQSMGKNTDFVIHHLAADQESDYKVIVSYIDGLVDPLLLSKLLENLNRLKLDNLLRADKASADWLKNQLAMGNVRVICTQEDLIHSVLDGRAVIVVQGMREAFAVYIDGGSRRSVEEPSSQTVIRGPKEGFTEDIMTNIALLRRKIKSPHLTIESHVIGTYTRTNVSIAYIEGIANPEVVKEMTSRIQSIEIDGILESGFGLVGVLGVLIPLMAHLASLESFGVPYLMPSSPFNKTNQKDQMIRAPWWKLRTRPVGIGDQNRMRQPKDKKSFAERCWNRAELNDLRITVAGGIDRVGDKWEISYQTIIPSSMASGTGGSAGMGSQPAIYVFSMVSDTIFGARMKSNLEASRKLYVAHAKVIVVGREAAERGLGELVDLFLRNSESRESVELLITDGRAKDLLKKMVPPEKLPGASYSDIMGKESKFISIFPKKTIFDLALSLHSDAKSIGIPVATFVGEDTEENKAKLHSLDVLKDTSPPLSLRLTRLGVFSGDRLAGYLSGRESMGLSWLTDQ</sequence>
<dbReference type="Pfam" id="PF25198">
    <property type="entry name" value="Spore_GerAC_N"/>
    <property type="match status" value="1"/>
</dbReference>
<reference evidence="3" key="1">
    <citation type="journal article" date="2008" name="Science">
        <title>The Physcomitrella genome reveals evolutionary insights into the conquest of land by plants.</title>
        <authorList>
            <person name="Rensing S."/>
            <person name="Lang D."/>
            <person name="Zimmer A."/>
            <person name="Terry A."/>
            <person name="Salamov A."/>
            <person name="Shapiro H."/>
            <person name="Nishiyama T."/>
            <person name="Perroud P.-F."/>
            <person name="Lindquist E."/>
            <person name="Kamisugi Y."/>
            <person name="Tanahashi T."/>
            <person name="Sakakibara K."/>
            <person name="Fujita T."/>
            <person name="Oishi K."/>
            <person name="Shin-I T."/>
            <person name="Kuroki Y."/>
            <person name="Toyoda A."/>
            <person name="Suzuki Y."/>
            <person name="Hashimoto A."/>
            <person name="Yamaguchi K."/>
            <person name="Sugano A."/>
            <person name="Kohara Y."/>
            <person name="Fujiyama A."/>
            <person name="Anterola A."/>
            <person name="Aoki S."/>
            <person name="Ashton N."/>
            <person name="Barbazuk W.B."/>
            <person name="Barker E."/>
            <person name="Bennetzen J."/>
            <person name="Bezanilla M."/>
            <person name="Blankenship R."/>
            <person name="Cho S.H."/>
            <person name="Dutcher S."/>
            <person name="Estelle M."/>
            <person name="Fawcett J.A."/>
            <person name="Gundlach H."/>
            <person name="Hanada K."/>
            <person name="Heyl A."/>
            <person name="Hicks K.A."/>
            <person name="Hugh J."/>
            <person name="Lohr M."/>
            <person name="Mayer K."/>
            <person name="Melkozernov A."/>
            <person name="Murata T."/>
            <person name="Nelson D."/>
            <person name="Pils B."/>
            <person name="Prigge M."/>
            <person name="Reiss B."/>
            <person name="Renner T."/>
            <person name="Rombauts S."/>
            <person name="Rushton P."/>
            <person name="Sanderfoot A."/>
            <person name="Schween G."/>
            <person name="Shiu S.-H."/>
            <person name="Stueber K."/>
            <person name="Theodoulou F.L."/>
            <person name="Tu H."/>
            <person name="Van de Peer Y."/>
            <person name="Verrier P.J."/>
            <person name="Waters E."/>
            <person name="Wood A."/>
            <person name="Yang L."/>
            <person name="Cove D."/>
            <person name="Cuming A."/>
            <person name="Hasebe M."/>
            <person name="Lucas S."/>
            <person name="Mishler D.B."/>
            <person name="Reski R."/>
            <person name="Grigoriev I."/>
            <person name="Quatrano R.S."/>
            <person name="Boore J.L."/>
        </authorList>
    </citation>
    <scope>NUCLEOTIDE SEQUENCE [LARGE SCALE GENOMIC DNA]</scope>
</reference>
<dbReference type="HOGENOM" id="CLU_873161_0_0_1"/>
<protein>
    <submittedName>
        <fullName evidence="3">Predicted protein</fullName>
    </submittedName>
</protein>
<dbReference type="PANTHER" id="PTHR35789:SF1">
    <property type="entry name" value="SPORE GERMINATION PROTEIN B3"/>
    <property type="match status" value="1"/>
</dbReference>
<dbReference type="GO" id="GO:0009847">
    <property type="term" value="P:spore germination"/>
    <property type="evidence" value="ECO:0007669"/>
    <property type="project" value="InterPro"/>
</dbReference>